<accession>A0AAU1HWS0</accession>
<name>A0AAU1HWS0_9ACTN</name>
<gene>
    <name evidence="2" type="ORF">OG477_17350</name>
</gene>
<dbReference type="InterPro" id="IPR008928">
    <property type="entry name" value="6-hairpin_glycosidase_sf"/>
</dbReference>
<dbReference type="EMBL" id="CP108140">
    <property type="protein sequence ID" value="WTP87030.1"/>
    <property type="molecule type" value="Genomic_DNA"/>
</dbReference>
<protein>
    <submittedName>
        <fullName evidence="2">Tat pathway signal sequence domain protein</fullName>
    </submittedName>
</protein>
<dbReference type="PROSITE" id="PS51318">
    <property type="entry name" value="TAT"/>
    <property type="match status" value="1"/>
</dbReference>
<feature type="compositionally biased region" description="Low complexity" evidence="1">
    <location>
        <begin position="1"/>
        <end position="17"/>
    </location>
</feature>
<evidence type="ECO:0000313" key="2">
    <source>
        <dbReference type="EMBL" id="WTP87030.1"/>
    </source>
</evidence>
<dbReference type="SUPFAM" id="SSF48208">
    <property type="entry name" value="Six-hairpin glycosidases"/>
    <property type="match status" value="1"/>
</dbReference>
<dbReference type="AlphaFoldDB" id="A0AAU1HWS0"/>
<feature type="region of interest" description="Disordered" evidence="1">
    <location>
        <begin position="1"/>
        <end position="24"/>
    </location>
</feature>
<dbReference type="GO" id="GO:0005975">
    <property type="term" value="P:carbohydrate metabolic process"/>
    <property type="evidence" value="ECO:0007669"/>
    <property type="project" value="InterPro"/>
</dbReference>
<reference evidence="2" key="1">
    <citation type="submission" date="2022-10" db="EMBL/GenBank/DDBJ databases">
        <title>The complete genomes of actinobacterial strains from the NBC collection.</title>
        <authorList>
            <person name="Joergensen T.S."/>
            <person name="Alvarez Arevalo M."/>
            <person name="Sterndorff E.B."/>
            <person name="Faurdal D."/>
            <person name="Vuksanovic O."/>
            <person name="Mourched A.-S."/>
            <person name="Charusanti P."/>
            <person name="Shaw S."/>
            <person name="Blin K."/>
            <person name="Weber T."/>
        </authorList>
    </citation>
    <scope>NUCLEOTIDE SEQUENCE</scope>
    <source>
        <strain evidence="2">NBC 00180</strain>
    </source>
</reference>
<dbReference type="Gene3D" id="1.50.10.20">
    <property type="match status" value="1"/>
</dbReference>
<evidence type="ECO:0000256" key="1">
    <source>
        <dbReference type="SAM" id="MobiDB-lite"/>
    </source>
</evidence>
<sequence>MNGVNSENGENRVNGENGLIGGTGRQEPAFSRRGLIGAGLGAVLLTAAGAGEARAGVGTARGGAGAAPAAAASPRRRGRSFLAAAMDAYPDHGTVRLAQSYSDEAGLFSTAFTYDNALAILALLATRTADGRDRAVVLGDALLYAQQHDPVHDDGRLRQAYNVGPYTFYDGSLQPDGFVRADGVANVGTQFGFTGTAVGDMAWAGIALSALARRTGERRFLGGAVRIGEWIERNGRTDEPLGGYKFGVNGADEKLPFTSTEHNTDLLCLFGRLARLTGERVWLARRARAEAFVMRMWEPDGGFFYTGTNDGVTVNKSPIPEDTQTWTHLALDSRTHARALDWAARELAVLDHAGRRNSTVPAGQSYDGVTFSSASLLANEDAPIADSQPKPDRNGVWFEGTAHLALALRERRRHGDEGRARRLLDSIERAQDLLGEGQTVGGRALPERAGVVSASSPLDTGFGFGYYPYPHVGATAWYLMAATRSNPLRV</sequence>
<dbReference type="InterPro" id="IPR006311">
    <property type="entry name" value="TAT_signal"/>
</dbReference>
<organism evidence="2">
    <name type="scientific">Streptomyces sp. NBC_00180</name>
    <dbReference type="NCBI Taxonomy" id="2903632"/>
    <lineage>
        <taxon>Bacteria</taxon>
        <taxon>Bacillati</taxon>
        <taxon>Actinomycetota</taxon>
        <taxon>Actinomycetes</taxon>
        <taxon>Kitasatosporales</taxon>
        <taxon>Streptomycetaceae</taxon>
        <taxon>Streptomyces</taxon>
    </lineage>
</organism>
<proteinExistence type="predicted"/>